<keyword evidence="5 6" id="KW-0472">Membrane</keyword>
<evidence type="ECO:0000256" key="5">
    <source>
        <dbReference type="ARBA" id="ARBA00023136"/>
    </source>
</evidence>
<evidence type="ECO:0000313" key="7">
    <source>
        <dbReference type="EMBL" id="MBO0950183.1"/>
    </source>
</evidence>
<protein>
    <submittedName>
        <fullName evidence="7">Glycosyltransferase family 2 protein</fullName>
    </submittedName>
</protein>
<dbReference type="InterPro" id="IPR029044">
    <property type="entry name" value="Nucleotide-diphossugar_trans"/>
</dbReference>
<evidence type="ECO:0000256" key="2">
    <source>
        <dbReference type="ARBA" id="ARBA00022679"/>
    </source>
</evidence>
<evidence type="ECO:0000256" key="6">
    <source>
        <dbReference type="SAM" id="Phobius"/>
    </source>
</evidence>
<reference evidence="7 8" key="1">
    <citation type="submission" date="2021-03" db="EMBL/GenBank/DDBJ databases">
        <title>Fibrella sp. HMF5405 genome sequencing and assembly.</title>
        <authorList>
            <person name="Kang H."/>
            <person name="Kim H."/>
            <person name="Bae S."/>
            <person name="Joh K."/>
        </authorList>
    </citation>
    <scope>NUCLEOTIDE SEQUENCE [LARGE SCALE GENOMIC DNA]</scope>
    <source>
        <strain evidence="7 8">HMF5405</strain>
    </source>
</reference>
<evidence type="ECO:0000313" key="8">
    <source>
        <dbReference type="Proteomes" id="UP000664628"/>
    </source>
</evidence>
<accession>A0ABS3JJK5</accession>
<gene>
    <name evidence="7" type="ORF">J2I46_16430</name>
</gene>
<dbReference type="SUPFAM" id="SSF53448">
    <property type="entry name" value="Nucleotide-diphospho-sugar transferases"/>
    <property type="match status" value="1"/>
</dbReference>
<dbReference type="Pfam" id="PF13641">
    <property type="entry name" value="Glyco_tranf_2_3"/>
    <property type="match status" value="1"/>
</dbReference>
<feature type="transmembrane region" description="Helical" evidence="6">
    <location>
        <begin position="309"/>
        <end position="335"/>
    </location>
</feature>
<dbReference type="Gene3D" id="3.90.550.10">
    <property type="entry name" value="Spore Coat Polysaccharide Biosynthesis Protein SpsA, Chain A"/>
    <property type="match status" value="1"/>
</dbReference>
<feature type="transmembrane region" description="Helical" evidence="6">
    <location>
        <begin position="430"/>
        <end position="460"/>
    </location>
</feature>
<dbReference type="PANTHER" id="PTHR32044:SF80">
    <property type="entry name" value="XYLOGLUCAN GLYCOSYLTRANSFERASE 2-RELATED"/>
    <property type="match status" value="1"/>
</dbReference>
<dbReference type="CDD" id="cd06437">
    <property type="entry name" value="CESA_CaSu_A2"/>
    <property type="match status" value="1"/>
</dbReference>
<comment type="caution">
    <text evidence="7">The sequence shown here is derived from an EMBL/GenBank/DDBJ whole genome shotgun (WGS) entry which is preliminary data.</text>
</comment>
<dbReference type="RefSeq" id="WP_207330117.1">
    <property type="nucleotide sequence ID" value="NZ_JAFMYW010000004.1"/>
</dbReference>
<evidence type="ECO:0000256" key="3">
    <source>
        <dbReference type="ARBA" id="ARBA00022692"/>
    </source>
</evidence>
<dbReference type="PANTHER" id="PTHR32044">
    <property type="entry name" value="GLUCOMANNAN 4-BETA-MANNOSYLTRANSFERASE 9"/>
    <property type="match status" value="1"/>
</dbReference>
<proteinExistence type="predicted"/>
<keyword evidence="3 6" id="KW-0812">Transmembrane</keyword>
<evidence type="ECO:0000256" key="4">
    <source>
        <dbReference type="ARBA" id="ARBA00022989"/>
    </source>
</evidence>
<feature type="transmembrane region" description="Helical" evidence="6">
    <location>
        <begin position="380"/>
        <end position="405"/>
    </location>
</feature>
<dbReference type="Proteomes" id="UP000664628">
    <property type="component" value="Unassembled WGS sequence"/>
</dbReference>
<name>A0ABS3JJK5_9BACT</name>
<keyword evidence="8" id="KW-1185">Reference proteome</keyword>
<comment type="subcellular location">
    <subcellularLocation>
        <location evidence="1">Endomembrane system</location>
    </subcellularLocation>
</comment>
<feature type="transmembrane region" description="Helical" evidence="6">
    <location>
        <begin position="347"/>
        <end position="368"/>
    </location>
</feature>
<feature type="transmembrane region" description="Helical" evidence="6">
    <location>
        <begin position="466"/>
        <end position="485"/>
    </location>
</feature>
<keyword evidence="4 6" id="KW-1133">Transmembrane helix</keyword>
<keyword evidence="2" id="KW-0808">Transferase</keyword>
<dbReference type="EMBL" id="JAFMYW010000004">
    <property type="protein sequence ID" value="MBO0950183.1"/>
    <property type="molecule type" value="Genomic_DNA"/>
</dbReference>
<sequence>MEQAILALYALSLLLLFVYNLGQLSLIVIYLRSGRQQQAEVVAPHSAAWSALPAVTVQLPLYNERYVVERLIDAVAALNYPAEKLEIQVLDDSMDDSIELSAKKVAYYRQLGLNIQLVRRPERVGYKAGALAYGLDRATGEFVAIFDADFVPDPDFLLKTIPHFVNPAVGIVQTRWTHLNEDYSLLTQLQAFGLNAHFFIEQGGRNAADFFMNFNGTAGVWRKAAIYDAGGWSSDTLTEDLDLSYRAQLKGWKFVYREDIGSPAELPVAMAALKSQQYRWMKGAAECARRLMMGVLRSPNVPVVNKIHAFFHLFSSSTFLLVFVLAFLSVPVLYIHNLHPEWATVYYLINFFQVNLIILLLFYGIPFWRSNTQNRFLFPWYFLAYSSLMMGLSLHNAIAVVEGYIGRKTPFVRTPKFNVQKKSDSWRTNVYMAAGFPWLTLLEGGMLLYFIGGITLGVYLHDYRMLFFHCMLTVGFGMVFVYSLLHTVRLSAGPRSVDADTPNTERRPAGAVA</sequence>
<organism evidence="7 8">
    <name type="scientific">Fibrella forsythiae</name>
    <dbReference type="NCBI Taxonomy" id="2817061"/>
    <lineage>
        <taxon>Bacteria</taxon>
        <taxon>Pseudomonadati</taxon>
        <taxon>Bacteroidota</taxon>
        <taxon>Cytophagia</taxon>
        <taxon>Cytophagales</taxon>
        <taxon>Spirosomataceae</taxon>
        <taxon>Fibrella</taxon>
    </lineage>
</organism>
<evidence type="ECO:0000256" key="1">
    <source>
        <dbReference type="ARBA" id="ARBA00004308"/>
    </source>
</evidence>